<accession>A0A2G1UP53</accession>
<organism evidence="3 4">
    <name type="scientific">Marinobacter profundi</name>
    <dbReference type="NCBI Taxonomy" id="2666256"/>
    <lineage>
        <taxon>Bacteria</taxon>
        <taxon>Pseudomonadati</taxon>
        <taxon>Pseudomonadota</taxon>
        <taxon>Gammaproteobacteria</taxon>
        <taxon>Pseudomonadales</taxon>
        <taxon>Marinobacteraceae</taxon>
        <taxon>Marinobacter</taxon>
    </lineage>
</organism>
<evidence type="ECO:0000313" key="3">
    <source>
        <dbReference type="EMBL" id="PHQ16225.1"/>
    </source>
</evidence>
<comment type="caution">
    <text evidence="3">The sequence shown here is derived from an EMBL/GenBank/DDBJ whole genome shotgun (WGS) entry which is preliminary data.</text>
</comment>
<dbReference type="NCBIfam" id="TIGR02595">
    <property type="entry name" value="PEP_CTERM"/>
    <property type="match status" value="1"/>
</dbReference>
<keyword evidence="4" id="KW-1185">Reference proteome</keyword>
<proteinExistence type="predicted"/>
<dbReference type="Pfam" id="PF07589">
    <property type="entry name" value="PEP-CTERM"/>
    <property type="match status" value="1"/>
</dbReference>
<dbReference type="RefSeq" id="WP_099613391.1">
    <property type="nucleotide sequence ID" value="NZ_KZ319368.1"/>
</dbReference>
<dbReference type="EMBL" id="NTFH01000004">
    <property type="protein sequence ID" value="PHQ16225.1"/>
    <property type="molecule type" value="Genomic_DNA"/>
</dbReference>
<evidence type="ECO:0000313" key="4">
    <source>
        <dbReference type="Proteomes" id="UP000231409"/>
    </source>
</evidence>
<protein>
    <recommendedName>
        <fullName evidence="2">Ice-binding protein C-terminal domain-containing protein</fullName>
    </recommendedName>
</protein>
<dbReference type="AlphaFoldDB" id="A0A2G1UP53"/>
<feature type="domain" description="Ice-binding protein C-terminal" evidence="2">
    <location>
        <begin position="227"/>
        <end position="250"/>
    </location>
</feature>
<evidence type="ECO:0000256" key="1">
    <source>
        <dbReference type="SAM" id="SignalP"/>
    </source>
</evidence>
<name>A0A2G1UP53_9GAMM</name>
<sequence>MKKGFVKQLAGFAVASTLSVSAAHAALINVTVSGPGTATAEAAEATFLSFLKDTTTETFEGFTAATSSADQSVTINTSVGSFEQLMTGGDYASESCNADGFSCLGGLAILNQDTSPFDGRFPMPTDAANTNWLDSMDSQEVQFSLAGLFTAVGFYLTDPNDVGGLMDIVFADASSATFDLSNVFTGAHSSGGAYYLGFMSDMAITSLVFRSNDENDGFGIDNVTVGTVPEPGTLALLGLGLAGIGAMRRRKSA</sequence>
<feature type="chain" id="PRO_5013639249" description="Ice-binding protein C-terminal domain-containing protein" evidence="1">
    <location>
        <begin position="26"/>
        <end position="253"/>
    </location>
</feature>
<dbReference type="InterPro" id="IPR013424">
    <property type="entry name" value="Ice-binding_C"/>
</dbReference>
<evidence type="ECO:0000259" key="2">
    <source>
        <dbReference type="Pfam" id="PF07589"/>
    </source>
</evidence>
<reference evidence="3 4" key="1">
    <citation type="submission" date="2017-09" db="EMBL/GenBank/DDBJ databases">
        <title>The draft genome sequences of Marinobacter sp. PWS21.</title>
        <authorList>
            <person name="Cao J."/>
        </authorList>
    </citation>
    <scope>NUCLEOTIDE SEQUENCE [LARGE SCALE GENOMIC DNA]</scope>
    <source>
        <strain evidence="3 4">PWS21</strain>
    </source>
</reference>
<keyword evidence="1" id="KW-0732">Signal</keyword>
<dbReference type="Proteomes" id="UP000231409">
    <property type="component" value="Unassembled WGS sequence"/>
</dbReference>
<gene>
    <name evidence="3" type="ORF">CLH61_03820</name>
</gene>
<feature type="signal peptide" evidence="1">
    <location>
        <begin position="1"/>
        <end position="25"/>
    </location>
</feature>